<dbReference type="AlphaFoldDB" id="A0A164RNW6"/>
<keyword evidence="1" id="KW-0732">Signal</keyword>
<accession>A0A164RNW6</accession>
<protein>
    <submittedName>
        <fullName evidence="2">Uncharacterized protein</fullName>
    </submittedName>
</protein>
<name>A0A164RNW6_9AGAM</name>
<proteinExistence type="predicted"/>
<organism evidence="2 3">
    <name type="scientific">Sistotremastrum niveocremeum HHB9708</name>
    <dbReference type="NCBI Taxonomy" id="1314777"/>
    <lineage>
        <taxon>Eukaryota</taxon>
        <taxon>Fungi</taxon>
        <taxon>Dikarya</taxon>
        <taxon>Basidiomycota</taxon>
        <taxon>Agaricomycotina</taxon>
        <taxon>Agaricomycetes</taxon>
        <taxon>Sistotremastrales</taxon>
        <taxon>Sistotremastraceae</taxon>
        <taxon>Sertulicium</taxon>
        <taxon>Sertulicium niveocremeum</taxon>
    </lineage>
</organism>
<feature type="signal peptide" evidence="1">
    <location>
        <begin position="1"/>
        <end position="20"/>
    </location>
</feature>
<dbReference type="Proteomes" id="UP000076722">
    <property type="component" value="Unassembled WGS sequence"/>
</dbReference>
<sequence>MFSKTVLAILLFTSSLLVAANPLPEKRAAEPGNIVDLVDHKCYVPKPAGGVAEARGLEVRCVSSAD</sequence>
<evidence type="ECO:0000313" key="2">
    <source>
        <dbReference type="EMBL" id="KZS90737.1"/>
    </source>
</evidence>
<feature type="chain" id="PRO_5007852908" evidence="1">
    <location>
        <begin position="21"/>
        <end position="66"/>
    </location>
</feature>
<evidence type="ECO:0000256" key="1">
    <source>
        <dbReference type="SAM" id="SignalP"/>
    </source>
</evidence>
<evidence type="ECO:0000313" key="3">
    <source>
        <dbReference type="Proteomes" id="UP000076722"/>
    </source>
</evidence>
<keyword evidence="3" id="KW-1185">Reference proteome</keyword>
<gene>
    <name evidence="2" type="ORF">SISNIDRAFT_488038</name>
</gene>
<dbReference type="EMBL" id="KV419419">
    <property type="protein sequence ID" value="KZS90737.1"/>
    <property type="molecule type" value="Genomic_DNA"/>
</dbReference>
<reference evidence="2 3" key="1">
    <citation type="journal article" date="2016" name="Mol. Biol. Evol.">
        <title>Comparative Genomics of Early-Diverging Mushroom-Forming Fungi Provides Insights into the Origins of Lignocellulose Decay Capabilities.</title>
        <authorList>
            <person name="Nagy L.G."/>
            <person name="Riley R."/>
            <person name="Tritt A."/>
            <person name="Adam C."/>
            <person name="Daum C."/>
            <person name="Floudas D."/>
            <person name="Sun H."/>
            <person name="Yadav J.S."/>
            <person name="Pangilinan J."/>
            <person name="Larsson K.H."/>
            <person name="Matsuura K."/>
            <person name="Barry K."/>
            <person name="Labutti K."/>
            <person name="Kuo R."/>
            <person name="Ohm R.A."/>
            <person name="Bhattacharya S.S."/>
            <person name="Shirouzu T."/>
            <person name="Yoshinaga Y."/>
            <person name="Martin F.M."/>
            <person name="Grigoriev I.V."/>
            <person name="Hibbett D.S."/>
        </authorList>
    </citation>
    <scope>NUCLEOTIDE SEQUENCE [LARGE SCALE GENOMIC DNA]</scope>
    <source>
        <strain evidence="2 3">HHB9708</strain>
    </source>
</reference>